<keyword evidence="3" id="KW-1133">Transmembrane helix</keyword>
<dbReference type="AlphaFoldDB" id="A0A914DEW3"/>
<dbReference type="InterPro" id="IPR027057">
    <property type="entry name" value="CAXX_Prtase_1"/>
</dbReference>
<name>A0A914DEW3_9BILA</name>
<dbReference type="Proteomes" id="UP000887540">
    <property type="component" value="Unplaced"/>
</dbReference>
<feature type="binding site" evidence="2">
    <location>
        <position position="259"/>
    </location>
    <ligand>
        <name>Zn(2+)</name>
        <dbReference type="ChEBI" id="CHEBI:29105"/>
        <note>catalytic</note>
    </ligand>
</feature>
<proteinExistence type="inferred from homology"/>
<feature type="transmembrane region" description="Helical" evidence="3">
    <location>
        <begin position="6"/>
        <end position="23"/>
    </location>
</feature>
<keyword evidence="2 3" id="KW-0862">Zinc</keyword>
<keyword evidence="3" id="KW-0812">Transmembrane</keyword>
<keyword evidence="3" id="KW-0378">Hydrolase</keyword>
<feature type="transmembrane region" description="Helical" evidence="3">
    <location>
        <begin position="273"/>
        <end position="291"/>
    </location>
</feature>
<dbReference type="InterPro" id="IPR032456">
    <property type="entry name" value="Peptidase_M48_N"/>
</dbReference>
<dbReference type="GO" id="GO:0004222">
    <property type="term" value="F:metalloendopeptidase activity"/>
    <property type="evidence" value="ECO:0007669"/>
    <property type="project" value="UniProtKB-UniRule"/>
</dbReference>
<organism evidence="6 7">
    <name type="scientific">Acrobeloides nanus</name>
    <dbReference type="NCBI Taxonomy" id="290746"/>
    <lineage>
        <taxon>Eukaryota</taxon>
        <taxon>Metazoa</taxon>
        <taxon>Ecdysozoa</taxon>
        <taxon>Nematoda</taxon>
        <taxon>Chromadorea</taxon>
        <taxon>Rhabditida</taxon>
        <taxon>Tylenchina</taxon>
        <taxon>Cephalobomorpha</taxon>
        <taxon>Cephaloboidea</taxon>
        <taxon>Cephalobidae</taxon>
        <taxon>Acrobeloides</taxon>
    </lineage>
</organism>
<evidence type="ECO:0000259" key="5">
    <source>
        <dbReference type="Pfam" id="PF16491"/>
    </source>
</evidence>
<dbReference type="CDD" id="cd07343">
    <property type="entry name" value="M48A_Zmpste24p_like"/>
    <property type="match status" value="1"/>
</dbReference>
<evidence type="ECO:0000313" key="7">
    <source>
        <dbReference type="WBParaSite" id="ACRNAN_scaffold2320.g32538.t1"/>
    </source>
</evidence>
<dbReference type="EC" id="3.4.24.84" evidence="3"/>
<keyword evidence="6" id="KW-1185">Reference proteome</keyword>
<reference evidence="7" key="1">
    <citation type="submission" date="2022-11" db="UniProtKB">
        <authorList>
            <consortium name="WormBaseParasite"/>
        </authorList>
    </citation>
    <scope>IDENTIFICATION</scope>
</reference>
<sequence length="396" mass="46020">MEPTTIFWLILITIWLLFIWDFYMGWRQYRVHRDNVKRPDHVSEIITEEEYNKARAYKLDKHLYGFVTHTWSHLQTNAVLLLGLLPFFWSISGNISEKIYGKSEIFQSIVFASLTSIIETLIGIPFELFDTFVIEEKHGFNKQTLGFFIKDHIKKVVVSLVIMTPIVAGSKRSAHSNAYMYGFWKNKRIVLFDTLLSEEMRDEVKKLIEAEKAEKAKDQKPEEETINKEATEKKSEEENTKEHKKLGMNDDEVVAVLGHELGHWKLWHTVSNLIISEANLLFLLYIFAYFYRQKSLYLAFGFNTQPTLIGLVIVFQMITAPYNELVSFLATIMSRKMEFAADRFSAELGYAKLLCSALVKLGKDNLSLPIDDPLYSMVHHSHPPIPERMAAMKKYI</sequence>
<dbReference type="WBParaSite" id="ACRNAN_scaffold2320.g32538.t1">
    <property type="protein sequence ID" value="ACRNAN_scaffold2320.g32538.t1"/>
    <property type="gene ID" value="ACRNAN_scaffold2320.g32538"/>
</dbReference>
<feature type="domain" description="CAAX prenyl protease 1 N-terminal" evidence="5">
    <location>
        <begin position="28"/>
        <end position="169"/>
    </location>
</feature>
<feature type="binding site" evidence="2">
    <location>
        <position position="263"/>
    </location>
    <ligand>
        <name>Zn(2+)</name>
        <dbReference type="ChEBI" id="CHEBI:29105"/>
        <note>catalytic</note>
    </ligand>
</feature>
<accession>A0A914DEW3</accession>
<keyword evidence="3" id="KW-0472">Membrane</keyword>
<evidence type="ECO:0000256" key="3">
    <source>
        <dbReference type="RuleBase" id="RU366005"/>
    </source>
</evidence>
<feature type="binding site" evidence="2">
    <location>
        <position position="338"/>
    </location>
    <ligand>
        <name>Zn(2+)</name>
        <dbReference type="ChEBI" id="CHEBI:29105"/>
        <note>catalytic</note>
    </ligand>
</feature>
<feature type="transmembrane region" description="Helical" evidence="3">
    <location>
        <begin position="311"/>
        <end position="333"/>
    </location>
</feature>
<evidence type="ECO:0000256" key="1">
    <source>
        <dbReference type="PIRSR" id="PIRSR627057-1"/>
    </source>
</evidence>
<feature type="active site" evidence="1">
    <location>
        <position position="260"/>
    </location>
</feature>
<comment type="similarity">
    <text evidence="3">Belongs to the peptidase M48A family.</text>
</comment>
<comment type="catalytic activity">
    <reaction evidence="3">
        <text>Hydrolyzes the peptide bond -P2-(S-farnesyl or geranylgeranyl)C-P1'-P2'-P3'-COOH where P1' and P2' are amino acids with aliphatic side chains and P3' is any C-terminal residue.</text>
        <dbReference type="EC" id="3.4.24.84"/>
    </reaction>
</comment>
<evidence type="ECO:0000256" key="4">
    <source>
        <dbReference type="SAM" id="MobiDB-lite"/>
    </source>
</evidence>
<protein>
    <recommendedName>
        <fullName evidence="3">CAAX prenyl protease</fullName>
        <ecNumber evidence="3">3.4.24.84</ecNumber>
    </recommendedName>
</protein>
<evidence type="ECO:0000256" key="2">
    <source>
        <dbReference type="PIRSR" id="PIRSR627057-2"/>
    </source>
</evidence>
<comment type="caution">
    <text evidence="3">Lacks conserved residue(s) required for the propagation of feature annotation.</text>
</comment>
<dbReference type="Gene3D" id="3.30.2010.10">
    <property type="entry name" value="Metalloproteases ('zincins'), catalytic domain"/>
    <property type="match status" value="1"/>
</dbReference>
<feature type="active site" description="Proton donor" evidence="1">
    <location>
        <position position="342"/>
    </location>
</feature>
<comment type="cofactor">
    <cofactor evidence="2 3">
        <name>Zn(2+)</name>
        <dbReference type="ChEBI" id="CHEBI:29105"/>
    </cofactor>
    <text evidence="2 3">Binds 1 zinc ion per subunit.</text>
</comment>
<keyword evidence="3" id="KW-0256">Endoplasmic reticulum</keyword>
<comment type="function">
    <text evidence="3">Proteolytically removes the C-terminal three residues of farnesylated proteins.</text>
</comment>
<keyword evidence="3" id="KW-0645">Protease</keyword>
<dbReference type="GO" id="GO:0046872">
    <property type="term" value="F:metal ion binding"/>
    <property type="evidence" value="ECO:0007669"/>
    <property type="project" value="UniProtKB-UniRule"/>
</dbReference>
<evidence type="ECO:0000313" key="6">
    <source>
        <dbReference type="Proteomes" id="UP000887540"/>
    </source>
</evidence>
<keyword evidence="2 3" id="KW-0479">Metal-binding</keyword>
<dbReference type="GO" id="GO:0071586">
    <property type="term" value="P:CAAX-box protein processing"/>
    <property type="evidence" value="ECO:0007669"/>
    <property type="project" value="UniProtKB-UniRule"/>
</dbReference>
<feature type="region of interest" description="Disordered" evidence="4">
    <location>
        <begin position="213"/>
        <end position="244"/>
    </location>
</feature>
<keyword evidence="3" id="KW-0482">Metalloprotease</keyword>
<dbReference type="GO" id="GO:0005789">
    <property type="term" value="C:endoplasmic reticulum membrane"/>
    <property type="evidence" value="ECO:0007669"/>
    <property type="project" value="UniProtKB-SubCell"/>
</dbReference>
<dbReference type="PANTHER" id="PTHR10120">
    <property type="entry name" value="CAAX PRENYL PROTEASE 1"/>
    <property type="match status" value="1"/>
</dbReference>
<dbReference type="Pfam" id="PF16491">
    <property type="entry name" value="Peptidase_M48_N"/>
    <property type="match status" value="1"/>
</dbReference>
<comment type="subcellular location">
    <subcellularLocation>
        <location evidence="3">Endoplasmic reticulum membrane</location>
        <topology evidence="3">Multi-pass membrane protein</topology>
    </subcellularLocation>
</comment>